<reference evidence="1 2" key="1">
    <citation type="journal article" date="2021" name="Hortic Res">
        <title>High-quality reference genome and annotation aids understanding of berry development for evergreen blueberry (Vaccinium darrowii).</title>
        <authorList>
            <person name="Yu J."/>
            <person name="Hulse-Kemp A.M."/>
            <person name="Babiker E."/>
            <person name="Staton M."/>
        </authorList>
    </citation>
    <scope>NUCLEOTIDE SEQUENCE [LARGE SCALE GENOMIC DNA]</scope>
    <source>
        <strain evidence="2">cv. NJ 8807/NJ 8810</strain>
        <tissue evidence="1">Young leaf</tissue>
    </source>
</reference>
<proteinExistence type="predicted"/>
<accession>A0ACB7Y466</accession>
<evidence type="ECO:0000313" key="2">
    <source>
        <dbReference type="Proteomes" id="UP000828048"/>
    </source>
</evidence>
<organism evidence="1 2">
    <name type="scientific">Vaccinium darrowii</name>
    <dbReference type="NCBI Taxonomy" id="229202"/>
    <lineage>
        <taxon>Eukaryota</taxon>
        <taxon>Viridiplantae</taxon>
        <taxon>Streptophyta</taxon>
        <taxon>Embryophyta</taxon>
        <taxon>Tracheophyta</taxon>
        <taxon>Spermatophyta</taxon>
        <taxon>Magnoliopsida</taxon>
        <taxon>eudicotyledons</taxon>
        <taxon>Gunneridae</taxon>
        <taxon>Pentapetalae</taxon>
        <taxon>asterids</taxon>
        <taxon>Ericales</taxon>
        <taxon>Ericaceae</taxon>
        <taxon>Vaccinioideae</taxon>
        <taxon>Vaccinieae</taxon>
        <taxon>Vaccinium</taxon>
    </lineage>
</organism>
<gene>
    <name evidence="1" type="ORF">Vadar_001614</name>
</gene>
<sequence>MESTWFYFISSIASLFVLFLLLKLLQNQSPQKNSPPSPPSLPIIGHLHLTRQPIHRTFEILSKKYGPILALRLGSRPVLILSSLSAIEDLYSKNDLVFANRPRLLVGKLLNYNYTTMGSASYGDHWRNLRRISTLEIFSTGKLNSFLSIRQEEVRSLLKNIYRDSQKSFVRVEMRSKLEELSFNITTQIVARKRFFGYEAEDSVEAAGFQDAIRGFTESCGLSNPGDFLPSLWWIDFGRVQNRMLKIQKKMDAFLQGLIDEKRSKNVEFSDQNGEKTKSMIDSMLELQNSDPQYYSDEIIKGNILMMLIAGTDTSIVTIEWAMSLLLNHPKVLEKARAELDTIVGDNHLVDEPDLSKLPYLQNIVNETLRLFPPAPLLAPHESSDDCTIGGYDIARGTMLMVNAWAIHRDPKVWEDPTSFKPERFECGEINAYALIPFGMGRRSCPGMGLAYRVVGLALAALIQCFEWERIGEELVDMSEGRGITMPKSKPLEAMCRARETMFNVLSELVPSSEAEAKKLLLPCSPKAA</sequence>
<keyword evidence="2" id="KW-1185">Reference proteome</keyword>
<evidence type="ECO:0000313" key="1">
    <source>
        <dbReference type="EMBL" id="KAH7848342.1"/>
    </source>
</evidence>
<protein>
    <submittedName>
        <fullName evidence="1">Uncharacterized protein</fullName>
    </submittedName>
</protein>
<name>A0ACB7Y466_9ERIC</name>
<dbReference type="EMBL" id="CM037157">
    <property type="protein sequence ID" value="KAH7848342.1"/>
    <property type="molecule type" value="Genomic_DNA"/>
</dbReference>
<dbReference type="Proteomes" id="UP000828048">
    <property type="component" value="Chromosome 7"/>
</dbReference>
<comment type="caution">
    <text evidence="1">The sequence shown here is derived from an EMBL/GenBank/DDBJ whole genome shotgun (WGS) entry which is preliminary data.</text>
</comment>